<feature type="region of interest" description="Disordered" evidence="6">
    <location>
        <begin position="1"/>
        <end position="76"/>
    </location>
</feature>
<name>A0A0J9RTE3_DROSI</name>
<feature type="domain" description="N-acetylmuramoyl-L-alanine amidase" evidence="8">
    <location>
        <begin position="346"/>
        <end position="483"/>
    </location>
</feature>
<dbReference type="SMART" id="SM00644">
    <property type="entry name" value="Ami_2"/>
    <property type="match status" value="1"/>
</dbReference>
<reference evidence="10" key="2">
    <citation type="submission" date="2014-06" db="EMBL/GenBank/DDBJ databases">
        <authorList>
            <person name="Hu T."/>
            <person name="Eisen M.B."/>
            <person name="Thornton K.R."/>
            <person name="Andolfatto P."/>
        </authorList>
    </citation>
    <scope>NUCLEOTIDE SEQUENCE</scope>
    <source>
        <strain evidence="10">W501</strain>
    </source>
</reference>
<protein>
    <submittedName>
        <fullName evidence="10">Uncharacterized protein, isoform A</fullName>
        <ecNumber evidence="10">3.5.1.28</ecNumber>
    </submittedName>
</protein>
<keyword evidence="7" id="KW-1133">Transmembrane helix</keyword>
<dbReference type="GO" id="GO:0005576">
    <property type="term" value="C:extracellular region"/>
    <property type="evidence" value="ECO:0007669"/>
    <property type="project" value="UniProtKB-SubCell"/>
</dbReference>
<evidence type="ECO:0000256" key="6">
    <source>
        <dbReference type="SAM" id="MobiDB-lite"/>
    </source>
</evidence>
<dbReference type="EC" id="3.5.1.28" evidence="10"/>
<feature type="compositionally biased region" description="Basic and acidic residues" evidence="6">
    <location>
        <begin position="66"/>
        <end position="76"/>
    </location>
</feature>
<dbReference type="FunFam" id="3.40.80.10:FF:000001">
    <property type="entry name" value="Peptidoglycan recognition protein 1"/>
    <property type="match status" value="1"/>
</dbReference>
<dbReference type="PANTHER" id="PTHR11022">
    <property type="entry name" value="PEPTIDOGLYCAN RECOGNITION PROTEIN"/>
    <property type="match status" value="1"/>
</dbReference>
<sequence>MHFSNETEMSQCPNAKRRVTDPSTGPKNCSTSSTDSGVILSDNVAAFRPEKETKDRGTDQGQFQSKSEEKTESKRISVEHTVNITTENAGKTSSPAVSIRSTTISVVSIDDNAIDSSSIDSDSEAEAEDYKVQKLGHQVTYPPNSSHLRDLNQGLTVISRHVAPGEAAVPPPNPLEAGIVAKQILNGSLAVATPTSPAGGATQGIGSIALTNSTDVTFGDKHFYEGPVTIQQFLIDNRDKWKPGEGPASGQDNPAFNGGPSTNGSAPGSKHEDPAQTPPICPFLPNTVGRKAVTVTVVFVTLTFLLGIVLATTTNLFGKTLNQTGLDVVDNSTLVILKVAEWGGRPAKKTLDAQQLPINRVVISHTAAEGCESREVCSARVNVVQSFHMDSWGWDHVGYNFLVGGDGRVYEGRGWDYVGAHTKGYNKGSIGISFIGTFTTRKPNERQLDACKLLLEEGVRLKKLTPNYLLYGHRQLSATESPGEELYKIIKTWTHWSNEI</sequence>
<reference evidence="10" key="1">
    <citation type="journal article" date="2013" name="Genome Res.">
        <title>A second-generation assembly of the Drosophila simulans genome provides new insights into patterns of lineage-specific divergence.</title>
        <authorList>
            <person name="Hu T.T."/>
            <person name="Eisen M.B."/>
            <person name="Thornton K.R."/>
            <person name="Andolfatto P."/>
        </authorList>
    </citation>
    <scope>NUCLEOTIDE SEQUENCE [LARGE SCALE GENOMIC DNA]</scope>
    <source>
        <strain evidence="10">W501</strain>
    </source>
</reference>
<dbReference type="GO" id="GO:0008270">
    <property type="term" value="F:zinc ion binding"/>
    <property type="evidence" value="ECO:0007669"/>
    <property type="project" value="InterPro"/>
</dbReference>
<dbReference type="EMBL" id="CM002912">
    <property type="protein sequence ID" value="KMY98584.1"/>
    <property type="molecule type" value="Genomic_DNA"/>
</dbReference>
<proteinExistence type="inferred from homology"/>
<dbReference type="CDD" id="cd06583">
    <property type="entry name" value="PGRP"/>
    <property type="match status" value="1"/>
</dbReference>
<dbReference type="GO" id="GO:0009253">
    <property type="term" value="P:peptidoglycan catabolic process"/>
    <property type="evidence" value="ECO:0007669"/>
    <property type="project" value="InterPro"/>
</dbReference>
<keyword evidence="7" id="KW-0812">Transmembrane</keyword>
<dbReference type="AlphaFoldDB" id="A0A0J9RTE3"/>
<dbReference type="Gene3D" id="3.40.80.10">
    <property type="entry name" value="Peptidoglycan recognition protein-like"/>
    <property type="match status" value="1"/>
</dbReference>
<feature type="compositionally biased region" description="Polar residues" evidence="6">
    <location>
        <begin position="250"/>
        <end position="266"/>
    </location>
</feature>
<dbReference type="InterPro" id="IPR015510">
    <property type="entry name" value="PGRP"/>
</dbReference>
<evidence type="ECO:0000256" key="2">
    <source>
        <dbReference type="ARBA" id="ARBA00007553"/>
    </source>
</evidence>
<keyword evidence="4" id="KW-0399">Innate immunity</keyword>
<dbReference type="PANTHER" id="PTHR11022:SF41">
    <property type="entry name" value="PEPTIDOGLYCAN-RECOGNITION PROTEIN LC-RELATED"/>
    <property type="match status" value="1"/>
</dbReference>
<keyword evidence="7" id="KW-0472">Membrane</keyword>
<evidence type="ECO:0000313" key="10">
    <source>
        <dbReference type="EMBL" id="KMY98584.1"/>
    </source>
</evidence>
<organism evidence="10">
    <name type="scientific">Drosophila simulans</name>
    <name type="common">Fruit fly</name>
    <dbReference type="NCBI Taxonomy" id="7240"/>
    <lineage>
        <taxon>Eukaryota</taxon>
        <taxon>Metazoa</taxon>
        <taxon>Ecdysozoa</taxon>
        <taxon>Arthropoda</taxon>
        <taxon>Hexapoda</taxon>
        <taxon>Insecta</taxon>
        <taxon>Pterygota</taxon>
        <taxon>Neoptera</taxon>
        <taxon>Endopterygota</taxon>
        <taxon>Diptera</taxon>
        <taxon>Brachycera</taxon>
        <taxon>Muscomorpha</taxon>
        <taxon>Ephydroidea</taxon>
        <taxon>Drosophilidae</taxon>
        <taxon>Drosophila</taxon>
        <taxon>Sophophora</taxon>
    </lineage>
</organism>
<evidence type="ECO:0000256" key="7">
    <source>
        <dbReference type="SAM" id="Phobius"/>
    </source>
</evidence>
<dbReference type="GO" id="GO:0045087">
    <property type="term" value="P:innate immune response"/>
    <property type="evidence" value="ECO:0007669"/>
    <property type="project" value="UniProtKB-KW"/>
</dbReference>
<dbReference type="InterPro" id="IPR036505">
    <property type="entry name" value="Amidase/PGRP_sf"/>
</dbReference>
<comment type="subcellular location">
    <subcellularLocation>
        <location evidence="1">Secreted</location>
    </subcellularLocation>
</comment>
<dbReference type="SMART" id="SM00701">
    <property type="entry name" value="PGRP"/>
    <property type="match status" value="1"/>
</dbReference>
<feature type="transmembrane region" description="Helical" evidence="7">
    <location>
        <begin position="292"/>
        <end position="311"/>
    </location>
</feature>
<comment type="similarity">
    <text evidence="2">Belongs to the N-acetylmuramoyl-L-alanine amidase 2 family.</text>
</comment>
<evidence type="ECO:0000259" key="9">
    <source>
        <dbReference type="SMART" id="SM00701"/>
    </source>
</evidence>
<dbReference type="GO" id="GO:0008745">
    <property type="term" value="F:N-acetylmuramoyl-L-alanine amidase activity"/>
    <property type="evidence" value="ECO:0007669"/>
    <property type="project" value="UniProtKB-EC"/>
</dbReference>
<feature type="compositionally biased region" description="Basic and acidic residues" evidence="6">
    <location>
        <begin position="48"/>
        <end position="58"/>
    </location>
</feature>
<feature type="compositionally biased region" description="Polar residues" evidence="6">
    <location>
        <begin position="21"/>
        <end position="36"/>
    </location>
</feature>
<dbReference type="SUPFAM" id="SSF55846">
    <property type="entry name" value="N-acetylmuramoyl-L-alanine amidase-like"/>
    <property type="match status" value="1"/>
</dbReference>
<evidence type="ECO:0000256" key="1">
    <source>
        <dbReference type="ARBA" id="ARBA00004613"/>
    </source>
</evidence>
<keyword evidence="5" id="KW-0391">Immunity</keyword>
<evidence type="ECO:0000259" key="8">
    <source>
        <dbReference type="SMART" id="SM00644"/>
    </source>
</evidence>
<evidence type="ECO:0000256" key="3">
    <source>
        <dbReference type="ARBA" id="ARBA00022525"/>
    </source>
</evidence>
<dbReference type="OrthoDB" id="10001926at2759"/>
<evidence type="ECO:0000256" key="4">
    <source>
        <dbReference type="ARBA" id="ARBA00022588"/>
    </source>
</evidence>
<gene>
    <name evidence="10" type="primary">Dsim\GD14166</name>
    <name evidence="10" type="ORF">Dsimw501_GD14166</name>
</gene>
<feature type="region of interest" description="Disordered" evidence="6">
    <location>
        <begin position="239"/>
        <end position="278"/>
    </location>
</feature>
<evidence type="ECO:0000256" key="5">
    <source>
        <dbReference type="ARBA" id="ARBA00022859"/>
    </source>
</evidence>
<reference evidence="10" key="3">
    <citation type="submission" date="2015-04" db="EMBL/GenBank/DDBJ databases">
        <authorList>
            <consortium name="FlyBase"/>
        </authorList>
    </citation>
    <scope>NUCLEOTIDE SEQUENCE</scope>
    <source>
        <strain evidence="10">W501</strain>
    </source>
</reference>
<dbReference type="Pfam" id="PF01510">
    <property type="entry name" value="Amidase_2"/>
    <property type="match status" value="1"/>
</dbReference>
<dbReference type="Proteomes" id="UP000035880">
    <property type="component" value="Chromosome 3L"/>
</dbReference>
<dbReference type="Bgee" id="FBgn0185853">
    <property type="expression patterns" value="Expressed in adult organism and 3 other cell types or tissues"/>
</dbReference>
<accession>A0A0J9RTE3</accession>
<keyword evidence="10" id="KW-0378">Hydrolase</keyword>
<dbReference type="InterPro" id="IPR006619">
    <property type="entry name" value="PGRP_domain_met/bac"/>
</dbReference>
<keyword evidence="3" id="KW-0964">Secreted</keyword>
<feature type="domain" description="Peptidoglycan recognition protein family" evidence="9">
    <location>
        <begin position="334"/>
        <end position="477"/>
    </location>
</feature>
<feature type="compositionally biased region" description="Polar residues" evidence="6">
    <location>
        <begin position="1"/>
        <end position="13"/>
    </location>
</feature>
<dbReference type="InterPro" id="IPR002502">
    <property type="entry name" value="Amidase_domain"/>
</dbReference>